<keyword evidence="1" id="KW-1133">Transmembrane helix</keyword>
<evidence type="ECO:0000313" key="2">
    <source>
        <dbReference type="EMBL" id="MXO59848.1"/>
    </source>
</evidence>
<dbReference type="RefSeq" id="WP_159794686.1">
    <property type="nucleotide sequence ID" value="NZ_WTYM01000041.1"/>
</dbReference>
<keyword evidence="1" id="KW-0812">Transmembrane</keyword>
<protein>
    <submittedName>
        <fullName evidence="2">Uncharacterized protein</fullName>
    </submittedName>
</protein>
<organism evidence="2 3">
    <name type="scientific">Croceibacterium salegens</name>
    <dbReference type="NCBI Taxonomy" id="1737568"/>
    <lineage>
        <taxon>Bacteria</taxon>
        <taxon>Pseudomonadati</taxon>
        <taxon>Pseudomonadota</taxon>
        <taxon>Alphaproteobacteria</taxon>
        <taxon>Sphingomonadales</taxon>
        <taxon>Erythrobacteraceae</taxon>
        <taxon>Croceibacterium</taxon>
    </lineage>
</organism>
<dbReference type="EMBL" id="WTYM01000041">
    <property type="protein sequence ID" value="MXO59848.1"/>
    <property type="molecule type" value="Genomic_DNA"/>
</dbReference>
<dbReference type="Proteomes" id="UP000433652">
    <property type="component" value="Unassembled WGS sequence"/>
</dbReference>
<keyword evidence="3" id="KW-1185">Reference proteome</keyword>
<sequence length="54" mass="5786">MTWALCRVGTMFFIAAGAKFSFLGRGAAKATLLVLPILAVTTLRALQCRLKSTV</sequence>
<dbReference type="AlphaFoldDB" id="A0A6I4SWI1"/>
<gene>
    <name evidence="2" type="ORF">GRI89_09885</name>
</gene>
<evidence type="ECO:0000256" key="1">
    <source>
        <dbReference type="SAM" id="Phobius"/>
    </source>
</evidence>
<evidence type="ECO:0000313" key="3">
    <source>
        <dbReference type="Proteomes" id="UP000433652"/>
    </source>
</evidence>
<proteinExistence type="predicted"/>
<accession>A0A6I4SWI1</accession>
<name>A0A6I4SWI1_9SPHN</name>
<feature type="transmembrane region" description="Helical" evidence="1">
    <location>
        <begin position="27"/>
        <end position="46"/>
    </location>
</feature>
<keyword evidence="1" id="KW-0472">Membrane</keyword>
<reference evidence="2 3" key="1">
    <citation type="submission" date="2019-12" db="EMBL/GenBank/DDBJ databases">
        <title>Genomic-based taxomic classification of the family Erythrobacteraceae.</title>
        <authorList>
            <person name="Xu L."/>
        </authorList>
    </citation>
    <scope>NUCLEOTIDE SEQUENCE [LARGE SCALE GENOMIC DNA]</scope>
    <source>
        <strain evidence="2 3">MCCC 1K01500</strain>
    </source>
</reference>
<comment type="caution">
    <text evidence="2">The sequence shown here is derived from an EMBL/GenBank/DDBJ whole genome shotgun (WGS) entry which is preliminary data.</text>
</comment>